<comment type="subcellular location">
    <subcellularLocation>
        <location evidence="1">Cell membrane</location>
        <topology evidence="1">Multi-pass membrane protein</topology>
    </subcellularLocation>
</comment>
<feature type="transmembrane region" description="Helical" evidence="5">
    <location>
        <begin position="247"/>
        <end position="271"/>
    </location>
</feature>
<dbReference type="RefSeq" id="WP_323279421.1">
    <property type="nucleotide sequence ID" value="NZ_JAYGGQ010000009.1"/>
</dbReference>
<feature type="transmembrane region" description="Helical" evidence="5">
    <location>
        <begin position="194"/>
        <end position="215"/>
    </location>
</feature>
<feature type="transmembrane region" description="Helical" evidence="5">
    <location>
        <begin position="135"/>
        <end position="156"/>
    </location>
</feature>
<dbReference type="InterPro" id="IPR020846">
    <property type="entry name" value="MFS_dom"/>
</dbReference>
<evidence type="ECO:0000256" key="5">
    <source>
        <dbReference type="SAM" id="Phobius"/>
    </source>
</evidence>
<keyword evidence="8" id="KW-1185">Reference proteome</keyword>
<evidence type="ECO:0000256" key="4">
    <source>
        <dbReference type="ARBA" id="ARBA00023136"/>
    </source>
</evidence>
<comment type="caution">
    <text evidence="7">The sequence shown here is derived from an EMBL/GenBank/DDBJ whole genome shotgun (WGS) entry which is preliminary data.</text>
</comment>
<feature type="transmembrane region" description="Helical" evidence="5">
    <location>
        <begin position="341"/>
        <end position="368"/>
    </location>
</feature>
<name>A0ABU5T7B6_9MICC</name>
<organism evidence="7 8">
    <name type="scientific">Sinomonas terricola</name>
    <dbReference type="NCBI Taxonomy" id="3110330"/>
    <lineage>
        <taxon>Bacteria</taxon>
        <taxon>Bacillati</taxon>
        <taxon>Actinomycetota</taxon>
        <taxon>Actinomycetes</taxon>
        <taxon>Micrococcales</taxon>
        <taxon>Micrococcaceae</taxon>
        <taxon>Sinomonas</taxon>
    </lineage>
</organism>
<feature type="domain" description="Major facilitator superfamily (MFS) profile" evidence="6">
    <location>
        <begin position="38"/>
        <end position="435"/>
    </location>
</feature>
<sequence length="442" mass="46605">MSEQTPLVGQRGSGGPFVTLVTGTEGPRQRAPRSVVYSMALAQFGLFVALLAPVTVSLALKVQTLMPAADAAAATGGVLSAAAFVALLANPVIGRLSDLTLSRWGRRRPWMFGGAVGFVVALAIVALAPSVPVVLAGWALAQLTGNMILAPLLTTIADQVPEEQRASVSANVGVMQNLGILAAAYVASWFVSNMLLLFVLPAAFAFLTVALYCFVLPDKPITKRPATGGWKVFVMTFWVNPLKHPDFAWVWISRFLVVLAMFLFITFRLFFLQKEVHLETGPAVQALTTGVLINTIALVVFAKIGGWLSDRTSNRKGFVIAATAVFALGTALLAVTHDIGMFYVVEAVMGIGYGVYTAVDTALVVDVLPNPDDSAKDLGVLNIANALPQSLAGSVGAILLAMGGGTENYSALFWGAGIVAFLGAVTILPVRSVTRRHAEGHN</sequence>
<protein>
    <submittedName>
        <fullName evidence="7">MFS transporter</fullName>
    </submittedName>
</protein>
<keyword evidence="2 5" id="KW-0812">Transmembrane</keyword>
<dbReference type="SUPFAM" id="SSF103473">
    <property type="entry name" value="MFS general substrate transporter"/>
    <property type="match status" value="1"/>
</dbReference>
<dbReference type="PROSITE" id="PS50850">
    <property type="entry name" value="MFS"/>
    <property type="match status" value="1"/>
</dbReference>
<feature type="transmembrane region" description="Helical" evidence="5">
    <location>
        <begin position="409"/>
        <end position="430"/>
    </location>
</feature>
<evidence type="ECO:0000313" key="8">
    <source>
        <dbReference type="Proteomes" id="UP001304769"/>
    </source>
</evidence>
<evidence type="ECO:0000256" key="2">
    <source>
        <dbReference type="ARBA" id="ARBA00022692"/>
    </source>
</evidence>
<feature type="transmembrane region" description="Helical" evidence="5">
    <location>
        <begin position="283"/>
        <end position="305"/>
    </location>
</feature>
<dbReference type="Proteomes" id="UP001304769">
    <property type="component" value="Unassembled WGS sequence"/>
</dbReference>
<evidence type="ECO:0000256" key="1">
    <source>
        <dbReference type="ARBA" id="ARBA00004651"/>
    </source>
</evidence>
<accession>A0ABU5T7B6</accession>
<dbReference type="Pfam" id="PF07690">
    <property type="entry name" value="MFS_1"/>
    <property type="match status" value="1"/>
</dbReference>
<evidence type="ECO:0000256" key="3">
    <source>
        <dbReference type="ARBA" id="ARBA00022989"/>
    </source>
</evidence>
<dbReference type="PANTHER" id="PTHR23528:SF1">
    <property type="entry name" value="MAJOR FACILITATOR SUPERFAMILY (MFS) PROFILE DOMAIN-CONTAINING PROTEIN"/>
    <property type="match status" value="1"/>
</dbReference>
<dbReference type="InterPro" id="IPR011701">
    <property type="entry name" value="MFS"/>
</dbReference>
<feature type="transmembrane region" description="Helical" evidence="5">
    <location>
        <begin position="380"/>
        <end position="403"/>
    </location>
</feature>
<dbReference type="EMBL" id="JAYGGQ010000009">
    <property type="protein sequence ID" value="MEA5455563.1"/>
    <property type="molecule type" value="Genomic_DNA"/>
</dbReference>
<feature type="transmembrane region" description="Helical" evidence="5">
    <location>
        <begin position="71"/>
        <end position="89"/>
    </location>
</feature>
<feature type="transmembrane region" description="Helical" evidence="5">
    <location>
        <begin position="110"/>
        <end position="129"/>
    </location>
</feature>
<evidence type="ECO:0000313" key="7">
    <source>
        <dbReference type="EMBL" id="MEA5455563.1"/>
    </source>
</evidence>
<evidence type="ECO:0000259" key="6">
    <source>
        <dbReference type="PROSITE" id="PS50850"/>
    </source>
</evidence>
<dbReference type="PANTHER" id="PTHR23528">
    <property type="match status" value="1"/>
</dbReference>
<keyword evidence="3 5" id="KW-1133">Transmembrane helix</keyword>
<feature type="transmembrane region" description="Helical" evidence="5">
    <location>
        <begin position="168"/>
        <end position="188"/>
    </location>
</feature>
<reference evidence="7 8" key="1">
    <citation type="submission" date="2023-12" db="EMBL/GenBank/DDBJ databases">
        <title>Sinomonas terricola sp. nov, isolated from litchi orchard soil in Guangdong, PR China.</title>
        <authorList>
            <person name="Jiaxin W."/>
            <person name="Yang Z."/>
            <person name="Honghui Z."/>
        </authorList>
    </citation>
    <scope>NUCLEOTIDE SEQUENCE [LARGE SCALE GENOMIC DNA]</scope>
    <source>
        <strain evidence="7 8">JGH33</strain>
    </source>
</reference>
<keyword evidence="4 5" id="KW-0472">Membrane</keyword>
<dbReference type="Gene3D" id="1.20.1250.20">
    <property type="entry name" value="MFS general substrate transporter like domains"/>
    <property type="match status" value="2"/>
</dbReference>
<proteinExistence type="predicted"/>
<gene>
    <name evidence="7" type="ORF">SPF06_12595</name>
</gene>
<feature type="transmembrane region" description="Helical" evidence="5">
    <location>
        <begin position="35"/>
        <end position="59"/>
    </location>
</feature>
<dbReference type="InterPro" id="IPR036259">
    <property type="entry name" value="MFS_trans_sf"/>
</dbReference>
<feature type="transmembrane region" description="Helical" evidence="5">
    <location>
        <begin position="317"/>
        <end position="335"/>
    </location>
</feature>